<dbReference type="InterPro" id="IPR013005">
    <property type="entry name" value="Ribosomal_uL4-like"/>
</dbReference>
<dbReference type="NCBIfam" id="TIGR03953">
    <property type="entry name" value="rplD_bact"/>
    <property type="match status" value="1"/>
</dbReference>
<organism evidence="8 9">
    <name type="scientific">Anaerorhabdus furcosa</name>
    <dbReference type="NCBI Taxonomy" id="118967"/>
    <lineage>
        <taxon>Bacteria</taxon>
        <taxon>Bacillati</taxon>
        <taxon>Bacillota</taxon>
        <taxon>Erysipelotrichia</taxon>
        <taxon>Erysipelotrichales</taxon>
        <taxon>Erysipelotrichaceae</taxon>
        <taxon>Anaerorhabdus</taxon>
    </lineage>
</organism>
<reference evidence="9" key="1">
    <citation type="submission" date="2017-02" db="EMBL/GenBank/DDBJ databases">
        <authorList>
            <person name="Varghese N."/>
            <person name="Submissions S."/>
        </authorList>
    </citation>
    <scope>NUCLEOTIDE SEQUENCE [LARGE SCALE GENOMIC DNA]</scope>
    <source>
        <strain evidence="9">ATCC 25662</strain>
    </source>
</reference>
<evidence type="ECO:0000256" key="7">
    <source>
        <dbReference type="SAM" id="MobiDB-lite"/>
    </source>
</evidence>
<keyword evidence="9" id="KW-1185">Reference proteome</keyword>
<dbReference type="PANTHER" id="PTHR10746:SF6">
    <property type="entry name" value="LARGE RIBOSOMAL SUBUNIT PROTEIN UL4M"/>
    <property type="match status" value="1"/>
</dbReference>
<comment type="similarity">
    <text evidence="1 6">Belongs to the universal ribosomal protein uL4 family.</text>
</comment>
<evidence type="ECO:0000256" key="4">
    <source>
        <dbReference type="ARBA" id="ARBA00023274"/>
    </source>
</evidence>
<dbReference type="AlphaFoldDB" id="A0A1T4QJL9"/>
<dbReference type="Pfam" id="PF00573">
    <property type="entry name" value="Ribosomal_L4"/>
    <property type="match status" value="1"/>
</dbReference>
<gene>
    <name evidence="6" type="primary">rplD</name>
    <name evidence="8" type="ORF">SAMN02745191_0036</name>
</gene>
<dbReference type="Proteomes" id="UP000243297">
    <property type="component" value="Unassembled WGS sequence"/>
</dbReference>
<dbReference type="OrthoDB" id="9803201at2"/>
<keyword evidence="3 6" id="KW-0689">Ribosomal protein</keyword>
<dbReference type="GO" id="GO:0006412">
    <property type="term" value="P:translation"/>
    <property type="evidence" value="ECO:0007669"/>
    <property type="project" value="UniProtKB-UniRule"/>
</dbReference>
<evidence type="ECO:0000256" key="1">
    <source>
        <dbReference type="ARBA" id="ARBA00010528"/>
    </source>
</evidence>
<dbReference type="SUPFAM" id="SSF52166">
    <property type="entry name" value="Ribosomal protein L4"/>
    <property type="match status" value="1"/>
</dbReference>
<comment type="function">
    <text evidence="6">One of the primary rRNA binding proteins, this protein initially binds near the 5'-end of the 23S rRNA. It is important during the early stages of 50S assembly. It makes multiple contacts with different domains of the 23S rRNA in the assembled 50S subunit and ribosome.</text>
</comment>
<dbReference type="InterPro" id="IPR023574">
    <property type="entry name" value="Ribosomal_uL4_dom_sf"/>
</dbReference>
<dbReference type="RefSeq" id="WP_078712851.1">
    <property type="nucleotide sequence ID" value="NZ_FUWY01000010.1"/>
</dbReference>
<proteinExistence type="inferred from homology"/>
<evidence type="ECO:0000256" key="5">
    <source>
        <dbReference type="ARBA" id="ARBA00035244"/>
    </source>
</evidence>
<feature type="region of interest" description="Disordered" evidence="7">
    <location>
        <begin position="44"/>
        <end position="71"/>
    </location>
</feature>
<dbReference type="InterPro" id="IPR002136">
    <property type="entry name" value="Ribosomal_uL4"/>
</dbReference>
<comment type="subunit">
    <text evidence="2 6">Part of the 50S ribosomal subunit.</text>
</comment>
<dbReference type="GO" id="GO:1990904">
    <property type="term" value="C:ribonucleoprotein complex"/>
    <property type="evidence" value="ECO:0007669"/>
    <property type="project" value="UniProtKB-KW"/>
</dbReference>
<evidence type="ECO:0000256" key="3">
    <source>
        <dbReference type="ARBA" id="ARBA00022980"/>
    </source>
</evidence>
<evidence type="ECO:0000256" key="2">
    <source>
        <dbReference type="ARBA" id="ARBA00011838"/>
    </source>
</evidence>
<dbReference type="HAMAP" id="MF_01328_B">
    <property type="entry name" value="Ribosomal_uL4_B"/>
    <property type="match status" value="1"/>
</dbReference>
<dbReference type="Gene3D" id="3.40.1370.10">
    <property type="match status" value="1"/>
</dbReference>
<keyword evidence="6" id="KW-0694">RNA-binding</keyword>
<keyword evidence="4 6" id="KW-0687">Ribonucleoprotein</keyword>
<dbReference type="PANTHER" id="PTHR10746">
    <property type="entry name" value="50S RIBOSOMAL PROTEIN L4"/>
    <property type="match status" value="1"/>
</dbReference>
<comment type="function">
    <text evidence="6">Forms part of the polypeptide exit tunnel.</text>
</comment>
<keyword evidence="6" id="KW-0699">rRNA-binding</keyword>
<dbReference type="STRING" id="118967.SAMN02745191_0036"/>
<dbReference type="GO" id="GO:0019843">
    <property type="term" value="F:rRNA binding"/>
    <property type="evidence" value="ECO:0007669"/>
    <property type="project" value="UniProtKB-UniRule"/>
</dbReference>
<evidence type="ECO:0000313" key="8">
    <source>
        <dbReference type="EMBL" id="SKA03468.1"/>
    </source>
</evidence>
<protein>
    <recommendedName>
        <fullName evidence="5 6">Large ribosomal subunit protein uL4</fullName>
    </recommendedName>
</protein>
<evidence type="ECO:0000256" key="6">
    <source>
        <dbReference type="HAMAP-Rule" id="MF_01328"/>
    </source>
</evidence>
<sequence>MPKVDVYSQEAKVIKQIDLADAVFGIEPNQQAMFDAIVMQQASMRQGTHKTKTRREVAGGGKKPFRQKGTGRARQGSIRAVQWRGGGIAFGPTPRSYAYKLNRKVRRLALKSVLSTKVANNNCTILESIKFDAIKTKSFVEMMKAFNFERKTLFVVDITEEFDNAFLSMRNVANAMMLTVEGLNVYDIANADQIVITEAAAIKAGEVLA</sequence>
<evidence type="ECO:0000313" key="9">
    <source>
        <dbReference type="Proteomes" id="UP000243297"/>
    </source>
</evidence>
<dbReference type="EMBL" id="FUWY01000010">
    <property type="protein sequence ID" value="SKA03468.1"/>
    <property type="molecule type" value="Genomic_DNA"/>
</dbReference>
<name>A0A1T4QJL9_9FIRM</name>
<accession>A0A1T4QJL9</accession>
<dbReference type="GO" id="GO:0005840">
    <property type="term" value="C:ribosome"/>
    <property type="evidence" value="ECO:0007669"/>
    <property type="project" value="UniProtKB-KW"/>
</dbReference>
<dbReference type="GO" id="GO:0003735">
    <property type="term" value="F:structural constituent of ribosome"/>
    <property type="evidence" value="ECO:0007669"/>
    <property type="project" value="InterPro"/>
</dbReference>